<dbReference type="InterPro" id="IPR004843">
    <property type="entry name" value="Calcineurin-like_PHP"/>
</dbReference>
<sequence length="295" mass="33321">MRVGKPNVKNDRINRRTFLKKSLFAVESLAILTGVSGLYGIFGERFWIQSTTVRLSYRRYPASFEGVRIVQFSDTHIGKYYSLEQMNKVVDLLQRQEPDIICFTGDLFDSKFGEVSDEVIPILSRLRAGMGKFAVLGNHDMRMDSDRVRDVLERSGFTVLVNESRSIERGNGRLQVVGIDEMLHGKPDLPLALKGVKRDDFVLLLAHEPDFADTSLASQVDLQLSGHSHGGQIRIPLYGSIFTPELGQKYPIGLHAFEGSEFHVYTNRGIGTTLFPIRFNCRPEITVFVLEKKLP</sequence>
<keyword evidence="4" id="KW-1185">Reference proteome</keyword>
<comment type="caution">
    <text evidence="3">The sequence shown here is derived from an EMBL/GenBank/DDBJ whole genome shotgun (WGS) entry which is preliminary data.</text>
</comment>
<feature type="transmembrane region" description="Helical" evidence="1">
    <location>
        <begin position="21"/>
        <end position="42"/>
    </location>
</feature>
<keyword evidence="1" id="KW-0472">Membrane</keyword>
<reference evidence="3 4" key="1">
    <citation type="submission" date="2019-10" db="EMBL/GenBank/DDBJ databases">
        <title>Description of Paenibacillus terrestris sp. nov.</title>
        <authorList>
            <person name="Carlier A."/>
            <person name="Qi S."/>
        </authorList>
    </citation>
    <scope>NUCLEOTIDE SEQUENCE [LARGE SCALE GENOMIC DNA]</scope>
    <source>
        <strain evidence="3 4">LMG 31458</strain>
    </source>
</reference>
<dbReference type="EMBL" id="WHOA01000032">
    <property type="protein sequence ID" value="NOU70914.1"/>
    <property type="molecule type" value="Genomic_DNA"/>
</dbReference>
<accession>A0ABX1XRK3</accession>
<keyword evidence="1" id="KW-0812">Transmembrane</keyword>
<dbReference type="SUPFAM" id="SSF56300">
    <property type="entry name" value="Metallo-dependent phosphatases"/>
    <property type="match status" value="1"/>
</dbReference>
<gene>
    <name evidence="3" type="ORF">GC098_05630</name>
</gene>
<proteinExistence type="predicted"/>
<evidence type="ECO:0000256" key="1">
    <source>
        <dbReference type="SAM" id="Phobius"/>
    </source>
</evidence>
<dbReference type="InterPro" id="IPR029052">
    <property type="entry name" value="Metallo-depent_PP-like"/>
</dbReference>
<dbReference type="Gene3D" id="3.60.21.10">
    <property type="match status" value="1"/>
</dbReference>
<organism evidence="3 4">
    <name type="scientific">Paenibacillus phytorum</name>
    <dbReference type="NCBI Taxonomy" id="2654977"/>
    <lineage>
        <taxon>Bacteria</taxon>
        <taxon>Bacillati</taxon>
        <taxon>Bacillota</taxon>
        <taxon>Bacilli</taxon>
        <taxon>Bacillales</taxon>
        <taxon>Paenibacillaceae</taxon>
        <taxon>Paenibacillus</taxon>
    </lineage>
</organism>
<dbReference type="InterPro" id="IPR051158">
    <property type="entry name" value="Metallophosphoesterase_sf"/>
</dbReference>
<evidence type="ECO:0000259" key="2">
    <source>
        <dbReference type="Pfam" id="PF00149"/>
    </source>
</evidence>
<dbReference type="Proteomes" id="UP000616779">
    <property type="component" value="Unassembled WGS sequence"/>
</dbReference>
<keyword evidence="1" id="KW-1133">Transmembrane helix</keyword>
<feature type="domain" description="Calcineurin-like phosphoesterase" evidence="2">
    <location>
        <begin position="68"/>
        <end position="230"/>
    </location>
</feature>
<dbReference type="Pfam" id="PF00149">
    <property type="entry name" value="Metallophos"/>
    <property type="match status" value="1"/>
</dbReference>
<dbReference type="PANTHER" id="PTHR31302">
    <property type="entry name" value="TRANSMEMBRANE PROTEIN WITH METALLOPHOSPHOESTERASE DOMAIN-RELATED"/>
    <property type="match status" value="1"/>
</dbReference>
<protein>
    <submittedName>
        <fullName evidence="3">Metallophosphoesterase</fullName>
    </submittedName>
</protein>
<evidence type="ECO:0000313" key="4">
    <source>
        <dbReference type="Proteomes" id="UP000616779"/>
    </source>
</evidence>
<name>A0ABX1XRK3_9BACL</name>
<evidence type="ECO:0000313" key="3">
    <source>
        <dbReference type="EMBL" id="NOU70914.1"/>
    </source>
</evidence>
<dbReference type="CDD" id="cd07385">
    <property type="entry name" value="MPP_YkuE_C"/>
    <property type="match status" value="1"/>
</dbReference>
<dbReference type="PANTHER" id="PTHR31302:SF25">
    <property type="entry name" value="PHOSPHOESTERASE"/>
    <property type="match status" value="1"/>
</dbReference>